<protein>
    <submittedName>
        <fullName evidence="2">Putative hemagglutinin DUF637</fullName>
    </submittedName>
</protein>
<feature type="domain" description="DUF637" evidence="1">
    <location>
        <begin position="6"/>
        <end position="142"/>
    </location>
</feature>
<comment type="caution">
    <text evidence="2">The sequence shown here is derived from an EMBL/GenBank/DDBJ whole genome shotgun (WGS) entry which is preliminary data.</text>
</comment>
<evidence type="ECO:0000313" key="2">
    <source>
        <dbReference type="EMBL" id="TDQ34179.1"/>
    </source>
</evidence>
<dbReference type="OrthoDB" id="2664633at2"/>
<organism evidence="2 3">
    <name type="scientific">Thiopseudomonas denitrificans</name>
    <dbReference type="NCBI Taxonomy" id="1501432"/>
    <lineage>
        <taxon>Bacteria</taxon>
        <taxon>Pseudomonadati</taxon>
        <taxon>Pseudomonadota</taxon>
        <taxon>Gammaproteobacteria</taxon>
        <taxon>Pseudomonadales</taxon>
        <taxon>Pseudomonadaceae</taxon>
        <taxon>Thiopseudomonas</taxon>
    </lineage>
</organism>
<dbReference type="Proteomes" id="UP000294575">
    <property type="component" value="Unassembled WGS sequence"/>
</dbReference>
<gene>
    <name evidence="2" type="ORF">DFQ45_1212</name>
</gene>
<dbReference type="EMBL" id="SNYK01000021">
    <property type="protein sequence ID" value="TDQ34179.1"/>
    <property type="molecule type" value="Genomic_DNA"/>
</dbReference>
<keyword evidence="3" id="KW-1185">Reference proteome</keyword>
<name>A0A4R6TPR4_9GAMM</name>
<dbReference type="RefSeq" id="WP_101497272.1">
    <property type="nucleotide sequence ID" value="NZ_LNJZ01000008.1"/>
</dbReference>
<evidence type="ECO:0000259" key="1">
    <source>
        <dbReference type="Pfam" id="PF04830"/>
    </source>
</evidence>
<dbReference type="InterPro" id="IPR006915">
    <property type="entry name" value="DUF637_hemagglutn_put"/>
</dbReference>
<sequence>MLWQAAGLTAGVYDKWTGTQTGASNTTAASNNTGVLANSGKVAVEGGLSTWSGVGQFAANQALQNVTSATLNKALGQGGDFGDALTSTLANTFAAAGFNWVGDISVGRFENGSLTKIGLHAIMGGLAAEAAGGDFKSGALVAGANEALIDTLASQYDSMTHDQRSGLLTMNSQVLGVLVASMAGGDEKDMQIGASVAGNATKYNWDLHMPQGMMEYGQAAGSLAQHMQEQGASPEELSSALQAMARGDGFSGPQPAQEFLKAWAMTVLTGGGVINTTARGLTLVVGGAVSGGSNVVYQISTKELNELSFTDASIATAVGALTQGKGLIGTVGANMGGAYVGSQIKGEDPVQSAISAGVGSALGYSGGKVVSKNIPDQVSKGLKDTASSVSGSVISEAVTEYLKGADK</sequence>
<dbReference type="AlphaFoldDB" id="A0A4R6TPR4"/>
<accession>A0A4R6TPR4</accession>
<reference evidence="2 3" key="1">
    <citation type="submission" date="2019-03" db="EMBL/GenBank/DDBJ databases">
        <title>Genomic Encyclopedia of Type Strains, Phase IV (KMG-IV): sequencing the most valuable type-strain genomes for metagenomic binning, comparative biology and taxonomic classification.</title>
        <authorList>
            <person name="Goeker M."/>
        </authorList>
    </citation>
    <scope>NUCLEOTIDE SEQUENCE [LARGE SCALE GENOMIC DNA]</scope>
    <source>
        <strain evidence="2 3">DSM 28679</strain>
    </source>
</reference>
<evidence type="ECO:0000313" key="3">
    <source>
        <dbReference type="Proteomes" id="UP000294575"/>
    </source>
</evidence>
<proteinExistence type="predicted"/>
<dbReference type="Pfam" id="PF04830">
    <property type="entry name" value="DUF637"/>
    <property type="match status" value="1"/>
</dbReference>